<dbReference type="PRINTS" id="PR00996">
    <property type="entry name" value="CHERMTFRASE"/>
</dbReference>
<dbReference type="Pfam" id="PF03705">
    <property type="entry name" value="CheR_N"/>
    <property type="match status" value="1"/>
</dbReference>
<dbReference type="PANTHER" id="PTHR24422:SF19">
    <property type="entry name" value="CHEMOTAXIS PROTEIN METHYLTRANSFERASE"/>
    <property type="match status" value="1"/>
</dbReference>
<dbReference type="EMBL" id="CP054493">
    <property type="protein sequence ID" value="QOY55781.1"/>
    <property type="molecule type" value="Genomic_DNA"/>
</dbReference>
<evidence type="ECO:0000256" key="2">
    <source>
        <dbReference type="ARBA" id="ARBA00012534"/>
    </source>
</evidence>
<protein>
    <recommendedName>
        <fullName evidence="2">protein-glutamate O-methyltransferase</fullName>
        <ecNumber evidence="2">2.1.1.80</ecNumber>
    </recommendedName>
</protein>
<dbReference type="PANTHER" id="PTHR24422">
    <property type="entry name" value="CHEMOTAXIS PROTEIN METHYLTRANSFERASE"/>
    <property type="match status" value="1"/>
</dbReference>
<dbReference type="InterPro" id="IPR050903">
    <property type="entry name" value="Bact_Chemotaxis_MeTrfase"/>
</dbReference>
<dbReference type="PROSITE" id="PS50123">
    <property type="entry name" value="CHER"/>
    <property type="match status" value="1"/>
</dbReference>
<feature type="domain" description="CheR-type methyltransferase" evidence="6">
    <location>
        <begin position="4"/>
        <end position="276"/>
    </location>
</feature>
<keyword evidence="8" id="KW-1185">Reference proteome</keyword>
<evidence type="ECO:0000259" key="6">
    <source>
        <dbReference type="PROSITE" id="PS50123"/>
    </source>
</evidence>
<gene>
    <name evidence="7" type="ORF">HUE87_06040</name>
</gene>
<dbReference type="Gene3D" id="1.10.155.10">
    <property type="entry name" value="Chemotaxis receptor methyltransferase CheR, N-terminal domain"/>
    <property type="match status" value="1"/>
</dbReference>
<dbReference type="SMART" id="SM00138">
    <property type="entry name" value="MeTrc"/>
    <property type="match status" value="1"/>
</dbReference>
<keyword evidence="3 7" id="KW-0489">Methyltransferase</keyword>
<organism evidence="7 8">
    <name type="scientific">Candidatus Sulfurimonas marisnigri</name>
    <dbReference type="NCBI Taxonomy" id="2740405"/>
    <lineage>
        <taxon>Bacteria</taxon>
        <taxon>Pseudomonadati</taxon>
        <taxon>Campylobacterota</taxon>
        <taxon>Epsilonproteobacteria</taxon>
        <taxon>Campylobacterales</taxon>
        <taxon>Sulfurimonadaceae</taxon>
        <taxon>Sulfurimonas</taxon>
    </lineage>
</organism>
<dbReference type="Pfam" id="PF01739">
    <property type="entry name" value="CheR"/>
    <property type="match status" value="1"/>
</dbReference>
<dbReference type="GO" id="GO:0032259">
    <property type="term" value="P:methylation"/>
    <property type="evidence" value="ECO:0007669"/>
    <property type="project" value="UniProtKB-KW"/>
</dbReference>
<dbReference type="InterPro" id="IPR029063">
    <property type="entry name" value="SAM-dependent_MTases_sf"/>
</dbReference>
<comment type="catalytic activity">
    <reaction evidence="1">
        <text>L-glutamyl-[protein] + S-adenosyl-L-methionine = [protein]-L-glutamate 5-O-methyl ester + S-adenosyl-L-homocysteine</text>
        <dbReference type="Rhea" id="RHEA:24452"/>
        <dbReference type="Rhea" id="RHEA-COMP:10208"/>
        <dbReference type="Rhea" id="RHEA-COMP:10311"/>
        <dbReference type="ChEBI" id="CHEBI:29973"/>
        <dbReference type="ChEBI" id="CHEBI:57856"/>
        <dbReference type="ChEBI" id="CHEBI:59789"/>
        <dbReference type="ChEBI" id="CHEBI:82795"/>
        <dbReference type="EC" id="2.1.1.80"/>
    </reaction>
</comment>
<dbReference type="InterPro" id="IPR000780">
    <property type="entry name" value="CheR_MeTrfase"/>
</dbReference>
<proteinExistence type="predicted"/>
<dbReference type="Proteomes" id="UP000593836">
    <property type="component" value="Chromosome"/>
</dbReference>
<dbReference type="InterPro" id="IPR036804">
    <property type="entry name" value="CheR_N_sf"/>
</dbReference>
<accession>A0A7S7RRH7</accession>
<keyword evidence="5" id="KW-0949">S-adenosyl-L-methionine</keyword>
<dbReference type="SUPFAM" id="SSF47757">
    <property type="entry name" value="Chemotaxis receptor methyltransferase CheR, N-terminal domain"/>
    <property type="match status" value="1"/>
</dbReference>
<dbReference type="EC" id="2.1.1.80" evidence="2"/>
<dbReference type="PIRSF" id="PIRSF000410">
    <property type="entry name" value="CheR"/>
    <property type="match status" value="1"/>
</dbReference>
<dbReference type="AlphaFoldDB" id="A0A7S7RRH7"/>
<dbReference type="InterPro" id="IPR026024">
    <property type="entry name" value="Chemotaxis_MeTrfase_CheR"/>
</dbReference>
<dbReference type="Gene3D" id="3.40.50.150">
    <property type="entry name" value="Vaccinia Virus protein VP39"/>
    <property type="match status" value="1"/>
</dbReference>
<sequence length="276" mass="32813">MHKVVSIEENLSISEFKMFQKLIYNDIGISLADHKRTLVQSRLRKWIREFELANYQELYEKIANDNSGQMLMMLVNAITTNVTSFFREESQWIYLQNNLTEIFDIKNKRIRIWSAACSSGQEPYSIIIFLKEHLKNFDEWDIKILATDISEEILLKATSGIYVKKELEGMPKNILIKYFNGYKDESFMVKDEIKQYVVFRTFNLVTGDFSIFKNNFNIVFCRNVMIYFDRQTQNQLFEQFAKLLEKKSRLFIGHSESIHQKNYTYKLVAPSIYKLN</sequence>
<reference evidence="7 8" key="1">
    <citation type="submission" date="2020-05" db="EMBL/GenBank/DDBJ databases">
        <title>Sulfurimonas marisnigri, sp. nov., and Sulfurimonas baltica, sp. nov., manganese oxide reducing chemolithoautotrophs of the class Epsilonproteobacteria isolated from the pelagic redoxclines of the Black and Baltic Seas and emended description of the genus Sulfurimonas.</title>
        <authorList>
            <person name="Henkel J.V."/>
            <person name="Laudan C."/>
            <person name="Werner J."/>
            <person name="Neu T."/>
            <person name="Plewe S."/>
            <person name="Sproer C."/>
            <person name="Bunk B."/>
            <person name="Schulz-Vogt H.N."/>
        </authorList>
    </citation>
    <scope>NUCLEOTIDE SEQUENCE [LARGE SCALE GENOMIC DNA]</scope>
    <source>
        <strain evidence="7 8">SoZ1</strain>
    </source>
</reference>
<dbReference type="KEGG" id="smas:HUE87_06040"/>
<evidence type="ECO:0000256" key="4">
    <source>
        <dbReference type="ARBA" id="ARBA00022679"/>
    </source>
</evidence>
<dbReference type="GO" id="GO:0008983">
    <property type="term" value="F:protein-glutamate O-methyltransferase activity"/>
    <property type="evidence" value="ECO:0007669"/>
    <property type="project" value="UniProtKB-EC"/>
</dbReference>
<evidence type="ECO:0000256" key="1">
    <source>
        <dbReference type="ARBA" id="ARBA00001541"/>
    </source>
</evidence>
<keyword evidence="4 7" id="KW-0808">Transferase</keyword>
<dbReference type="InterPro" id="IPR022642">
    <property type="entry name" value="CheR_C"/>
</dbReference>
<evidence type="ECO:0000256" key="3">
    <source>
        <dbReference type="ARBA" id="ARBA00022603"/>
    </source>
</evidence>
<evidence type="ECO:0000313" key="8">
    <source>
        <dbReference type="Proteomes" id="UP000593836"/>
    </source>
</evidence>
<dbReference type="InterPro" id="IPR022641">
    <property type="entry name" value="CheR_N"/>
</dbReference>
<name>A0A7S7RRH7_9BACT</name>
<evidence type="ECO:0000313" key="7">
    <source>
        <dbReference type="EMBL" id="QOY55781.1"/>
    </source>
</evidence>
<dbReference type="SUPFAM" id="SSF53335">
    <property type="entry name" value="S-adenosyl-L-methionine-dependent methyltransferases"/>
    <property type="match status" value="1"/>
</dbReference>
<evidence type="ECO:0000256" key="5">
    <source>
        <dbReference type="ARBA" id="ARBA00022691"/>
    </source>
</evidence>